<dbReference type="PANTHER" id="PTHR35563">
    <property type="entry name" value="BARREL METAL-DEPENDENT HYDROLASE, PUTATIVE (AFU_ORTHOLOGUE AFUA_1G16240)-RELATED"/>
    <property type="match status" value="1"/>
</dbReference>
<feature type="chain" id="PRO_5046835985" evidence="1">
    <location>
        <begin position="26"/>
        <end position="306"/>
    </location>
</feature>
<dbReference type="InterPro" id="IPR006311">
    <property type="entry name" value="TAT_signal"/>
</dbReference>
<dbReference type="InterPro" id="IPR052358">
    <property type="entry name" value="Aro_Compnd_Degr_Hydrolases"/>
</dbReference>
<dbReference type="Proteomes" id="UP000746535">
    <property type="component" value="Unassembled WGS sequence"/>
</dbReference>
<sequence length="306" mass="33246">MPTTRRHFVLGAASAGALVSLNALASYRFSSGNDLSTLVPPPGSVDCHMHLYDDHVPAAPGATLLPPNASLEDYGQIQARLHLKRMVIVTPSTYGTDNRCMLEGLRKAGGSARGVAVVDGAVSDAILQAMHAEGVRGIRFNLSYGGASLDDLEPLAARVNELGWNVQVVAPGTQLVDLEHRLARLPSRLVIDHMGHVPQPEGTASAAFATLTRLLDNQRTWVKLSGPYIRSKEGPPRYADVSQVAMELVRINPQRMLWGSDWPHPTVPSNKPNDADLLDLLLQWAPDAQHRERILRDNPVALYGFT</sequence>
<proteinExistence type="predicted"/>
<reference evidence="3 4" key="1">
    <citation type="submission" date="2020-03" db="EMBL/GenBank/DDBJ databases">
        <authorList>
            <person name="Wang L."/>
            <person name="He N."/>
            <person name="Li Y."/>
            <person name="Fang Y."/>
            <person name="Zhang F."/>
        </authorList>
    </citation>
    <scope>NUCLEOTIDE SEQUENCE [LARGE SCALE GENOMIC DNA]</scope>
    <source>
        <strain evidence="4">hsmgli-8</strain>
    </source>
</reference>
<dbReference type="InterPro" id="IPR006680">
    <property type="entry name" value="Amidohydro-rel"/>
</dbReference>
<evidence type="ECO:0000256" key="1">
    <source>
        <dbReference type="SAM" id="SignalP"/>
    </source>
</evidence>
<keyword evidence="4" id="KW-1185">Reference proteome</keyword>
<accession>A0ABX0YJU5</accession>
<dbReference type="Gene3D" id="3.20.20.140">
    <property type="entry name" value="Metal-dependent hydrolases"/>
    <property type="match status" value="1"/>
</dbReference>
<name>A0ABX0YJU5_9PSED</name>
<evidence type="ECO:0000259" key="2">
    <source>
        <dbReference type="Pfam" id="PF04909"/>
    </source>
</evidence>
<feature type="domain" description="Amidohydrolase-related" evidence="2">
    <location>
        <begin position="45"/>
        <end position="305"/>
    </location>
</feature>
<feature type="signal peptide" evidence="1">
    <location>
        <begin position="1"/>
        <end position="25"/>
    </location>
</feature>
<evidence type="ECO:0000313" key="4">
    <source>
        <dbReference type="Proteomes" id="UP000746535"/>
    </source>
</evidence>
<dbReference type="SUPFAM" id="SSF51556">
    <property type="entry name" value="Metallo-dependent hydrolases"/>
    <property type="match status" value="1"/>
</dbReference>
<gene>
    <name evidence="3" type="ORF">HBH25_20495</name>
</gene>
<dbReference type="RefSeq" id="WP_168085793.1">
    <property type="nucleotide sequence ID" value="NZ_JAAVJI010000017.1"/>
</dbReference>
<dbReference type="InterPro" id="IPR032466">
    <property type="entry name" value="Metal_Hydrolase"/>
</dbReference>
<comment type="caution">
    <text evidence="3">The sequence shown here is derived from an EMBL/GenBank/DDBJ whole genome shotgun (WGS) entry which is preliminary data.</text>
</comment>
<evidence type="ECO:0000313" key="3">
    <source>
        <dbReference type="EMBL" id="NJP03220.1"/>
    </source>
</evidence>
<dbReference type="Pfam" id="PF04909">
    <property type="entry name" value="Amidohydro_2"/>
    <property type="match status" value="1"/>
</dbReference>
<keyword evidence="1" id="KW-0732">Signal</keyword>
<dbReference type="PROSITE" id="PS51318">
    <property type="entry name" value="TAT"/>
    <property type="match status" value="1"/>
</dbReference>
<dbReference type="EMBL" id="JAAVJI010000017">
    <property type="protein sequence ID" value="NJP03220.1"/>
    <property type="molecule type" value="Genomic_DNA"/>
</dbReference>
<dbReference type="PANTHER" id="PTHR35563:SF2">
    <property type="entry name" value="BARREL METAL-DEPENDENT HYDROLASE, PUTATIVE (AFU_ORTHOLOGUE AFUA_1G16240)-RELATED"/>
    <property type="match status" value="1"/>
</dbReference>
<organism evidence="3 4">
    <name type="scientific">Pseudomonas quercus</name>
    <dbReference type="NCBI Taxonomy" id="2722792"/>
    <lineage>
        <taxon>Bacteria</taxon>
        <taxon>Pseudomonadati</taxon>
        <taxon>Pseudomonadota</taxon>
        <taxon>Gammaproteobacteria</taxon>
        <taxon>Pseudomonadales</taxon>
        <taxon>Pseudomonadaceae</taxon>
        <taxon>Pseudomonas</taxon>
    </lineage>
</organism>
<protein>
    <submittedName>
        <fullName evidence="3">Amidohydrolase family protein</fullName>
    </submittedName>
</protein>